<dbReference type="PANTHER" id="PTHR44998">
    <property type="match status" value="1"/>
</dbReference>
<reference evidence="3 4" key="1">
    <citation type="submission" date="2017-11" db="EMBL/GenBank/DDBJ databases">
        <title>Draft genome sequence of magnetotactic bacterium Magnetospirillum kuznetsovii LBB-42.</title>
        <authorList>
            <person name="Grouzdev D.S."/>
            <person name="Rysina M.S."/>
            <person name="Baslerov R.V."/>
            <person name="Koziaeva V."/>
        </authorList>
    </citation>
    <scope>NUCLEOTIDE SEQUENCE [LARGE SCALE GENOMIC DNA]</scope>
    <source>
        <strain evidence="3 4">LBB-42</strain>
    </source>
</reference>
<dbReference type="InterPro" id="IPR011990">
    <property type="entry name" value="TPR-like_helical_dom_sf"/>
</dbReference>
<dbReference type="Pfam" id="PF13432">
    <property type="entry name" value="TPR_16"/>
    <property type="match status" value="1"/>
</dbReference>
<organism evidence="3 4">
    <name type="scientific">Paramagnetospirillum kuznetsovii</name>
    <dbReference type="NCBI Taxonomy" id="2053833"/>
    <lineage>
        <taxon>Bacteria</taxon>
        <taxon>Pseudomonadati</taxon>
        <taxon>Pseudomonadota</taxon>
        <taxon>Alphaproteobacteria</taxon>
        <taxon>Rhodospirillales</taxon>
        <taxon>Magnetospirillaceae</taxon>
        <taxon>Paramagnetospirillum</taxon>
    </lineage>
</organism>
<keyword evidence="2" id="KW-0732">Signal</keyword>
<proteinExistence type="predicted"/>
<dbReference type="Proteomes" id="UP000251075">
    <property type="component" value="Unassembled WGS sequence"/>
</dbReference>
<evidence type="ECO:0000313" key="4">
    <source>
        <dbReference type="Proteomes" id="UP000251075"/>
    </source>
</evidence>
<feature type="repeat" description="TPR" evidence="1">
    <location>
        <begin position="101"/>
        <end position="134"/>
    </location>
</feature>
<dbReference type="OrthoDB" id="422579at2"/>
<evidence type="ECO:0000256" key="1">
    <source>
        <dbReference type="PROSITE-ProRule" id="PRU00339"/>
    </source>
</evidence>
<dbReference type="RefSeq" id="WP_112145912.1">
    <property type="nucleotide sequence ID" value="NZ_PGTO01000012.1"/>
</dbReference>
<feature type="chain" id="PRO_5016827174" evidence="2">
    <location>
        <begin position="22"/>
        <end position="252"/>
    </location>
</feature>
<dbReference type="InterPro" id="IPR019734">
    <property type="entry name" value="TPR_rpt"/>
</dbReference>
<keyword evidence="4" id="KW-1185">Reference proteome</keyword>
<protein>
    <submittedName>
        <fullName evidence="3">Pilus assembly protein TadD</fullName>
    </submittedName>
</protein>
<dbReference type="PROSITE" id="PS50005">
    <property type="entry name" value="TPR"/>
    <property type="match status" value="2"/>
</dbReference>
<accession>A0A364NVN1</accession>
<comment type="caution">
    <text evidence="3">The sequence shown here is derived from an EMBL/GenBank/DDBJ whole genome shotgun (WGS) entry which is preliminary data.</text>
</comment>
<evidence type="ECO:0000313" key="3">
    <source>
        <dbReference type="EMBL" id="RAU21138.1"/>
    </source>
</evidence>
<gene>
    <name evidence="3" type="ORF">CU669_14385</name>
</gene>
<dbReference type="SUPFAM" id="SSF48452">
    <property type="entry name" value="TPR-like"/>
    <property type="match status" value="1"/>
</dbReference>
<feature type="signal peptide" evidence="2">
    <location>
        <begin position="1"/>
        <end position="21"/>
    </location>
</feature>
<keyword evidence="1" id="KW-0802">TPR repeat</keyword>
<feature type="repeat" description="TPR" evidence="1">
    <location>
        <begin position="135"/>
        <end position="168"/>
    </location>
</feature>
<dbReference type="PROSITE" id="PS51257">
    <property type="entry name" value="PROKAR_LIPOPROTEIN"/>
    <property type="match status" value="1"/>
</dbReference>
<dbReference type="AlphaFoldDB" id="A0A364NVN1"/>
<dbReference type="Gene3D" id="1.25.40.10">
    <property type="entry name" value="Tetratricopeptide repeat domain"/>
    <property type="match status" value="1"/>
</dbReference>
<name>A0A364NVN1_9PROT</name>
<sequence>MWNRSALFLILLLTACSGMNIGDEQRSVAQAVEPSLRAAAAAAEANRDYKGAVQHLTTLYQRRDDDRDIGVALARNLRYGGQAQQAADVMQGQLIRFPRDADTLVELGKDYLAADRLGLSVKSLEQALGVAPNRWDAHAALAVALDAQGRGAEALAAYGRALELSPDNPMVLNNLALSQALAGKLDEALATMTRAADLPAATAQIRQNLALLLALKGDSAQAEKLVRQDLPADMARTNADILRALAAGAKRQ</sequence>
<evidence type="ECO:0000256" key="2">
    <source>
        <dbReference type="SAM" id="SignalP"/>
    </source>
</evidence>
<dbReference type="PANTHER" id="PTHR44998:SF1">
    <property type="entry name" value="UDP-N-ACETYLGLUCOSAMINE--PEPTIDE N-ACETYLGLUCOSAMINYLTRANSFERASE 110 KDA SUBUNIT"/>
    <property type="match status" value="1"/>
</dbReference>
<dbReference type="SMART" id="SM00028">
    <property type="entry name" value="TPR"/>
    <property type="match status" value="3"/>
</dbReference>
<dbReference type="EMBL" id="PGTO01000012">
    <property type="protein sequence ID" value="RAU21138.1"/>
    <property type="molecule type" value="Genomic_DNA"/>
</dbReference>